<protein>
    <submittedName>
        <fullName evidence="7">Sulfate permease</fullName>
    </submittedName>
</protein>
<keyword evidence="2 5" id="KW-0812">Transmembrane</keyword>
<feature type="transmembrane region" description="Helical" evidence="5">
    <location>
        <begin position="525"/>
        <end position="541"/>
    </location>
</feature>
<dbReference type="Pfam" id="PF00916">
    <property type="entry name" value="Sulfate_transp"/>
    <property type="match status" value="2"/>
</dbReference>
<dbReference type="AlphaFoldDB" id="A0A3B0YF93"/>
<evidence type="ECO:0000256" key="5">
    <source>
        <dbReference type="SAM" id="Phobius"/>
    </source>
</evidence>
<feature type="domain" description="SLC26A/SulP transporter" evidence="6">
    <location>
        <begin position="371"/>
        <end position="533"/>
    </location>
</feature>
<keyword evidence="3 5" id="KW-1133">Transmembrane helix</keyword>
<name>A0A3B0YF93_9ZZZZ</name>
<dbReference type="EMBL" id="UOFM01000110">
    <property type="protein sequence ID" value="VAW74823.1"/>
    <property type="molecule type" value="Genomic_DNA"/>
</dbReference>
<feature type="transmembrane region" description="Helical" evidence="5">
    <location>
        <begin position="110"/>
        <end position="131"/>
    </location>
</feature>
<feature type="domain" description="SLC26A/SulP transporter" evidence="6">
    <location>
        <begin position="31"/>
        <end position="240"/>
    </location>
</feature>
<dbReference type="InterPro" id="IPR011547">
    <property type="entry name" value="SLC26A/SulP_dom"/>
</dbReference>
<feature type="transmembrane region" description="Helical" evidence="5">
    <location>
        <begin position="35"/>
        <end position="55"/>
    </location>
</feature>
<proteinExistence type="predicted"/>
<organism evidence="7">
    <name type="scientific">hydrothermal vent metagenome</name>
    <dbReference type="NCBI Taxonomy" id="652676"/>
    <lineage>
        <taxon>unclassified sequences</taxon>
        <taxon>metagenomes</taxon>
        <taxon>ecological metagenomes</taxon>
    </lineage>
</organism>
<feature type="transmembrane region" description="Helical" evidence="5">
    <location>
        <begin position="215"/>
        <end position="233"/>
    </location>
</feature>
<dbReference type="GO" id="GO:0016020">
    <property type="term" value="C:membrane"/>
    <property type="evidence" value="ECO:0007669"/>
    <property type="project" value="UniProtKB-SubCell"/>
</dbReference>
<evidence type="ECO:0000259" key="6">
    <source>
        <dbReference type="Pfam" id="PF00916"/>
    </source>
</evidence>
<keyword evidence="4 5" id="KW-0472">Membrane</keyword>
<feature type="transmembrane region" description="Helical" evidence="5">
    <location>
        <begin position="143"/>
        <end position="161"/>
    </location>
</feature>
<dbReference type="InterPro" id="IPR001902">
    <property type="entry name" value="SLC26A/SulP_fam"/>
</dbReference>
<feature type="transmembrane region" description="Helical" evidence="5">
    <location>
        <begin position="190"/>
        <end position="208"/>
    </location>
</feature>
<dbReference type="GO" id="GO:0055085">
    <property type="term" value="P:transmembrane transport"/>
    <property type="evidence" value="ECO:0007669"/>
    <property type="project" value="InterPro"/>
</dbReference>
<gene>
    <name evidence="7" type="ORF">MNBD_GAMMA14-2079</name>
</gene>
<feature type="transmembrane region" description="Helical" evidence="5">
    <location>
        <begin position="493"/>
        <end position="513"/>
    </location>
</feature>
<feature type="transmembrane region" description="Helical" evidence="5">
    <location>
        <begin position="547"/>
        <end position="564"/>
    </location>
</feature>
<evidence type="ECO:0000313" key="7">
    <source>
        <dbReference type="EMBL" id="VAW74823.1"/>
    </source>
</evidence>
<evidence type="ECO:0000256" key="4">
    <source>
        <dbReference type="ARBA" id="ARBA00023136"/>
    </source>
</evidence>
<evidence type="ECO:0000256" key="3">
    <source>
        <dbReference type="ARBA" id="ARBA00022989"/>
    </source>
</evidence>
<accession>A0A3B0YF93</accession>
<comment type="subcellular location">
    <subcellularLocation>
        <location evidence="1">Membrane</location>
        <topology evidence="1">Multi-pass membrane protein</topology>
    </subcellularLocation>
</comment>
<dbReference type="PANTHER" id="PTHR11814">
    <property type="entry name" value="SULFATE TRANSPORTER"/>
    <property type="match status" value="1"/>
</dbReference>
<feature type="transmembrane region" description="Helical" evidence="5">
    <location>
        <begin position="465"/>
        <end position="487"/>
    </location>
</feature>
<evidence type="ECO:0000256" key="2">
    <source>
        <dbReference type="ARBA" id="ARBA00022692"/>
    </source>
</evidence>
<reference evidence="7" key="1">
    <citation type="submission" date="2018-06" db="EMBL/GenBank/DDBJ databases">
        <authorList>
            <person name="Zhirakovskaya E."/>
        </authorList>
    </citation>
    <scope>NUCLEOTIDE SEQUENCE</scope>
</reference>
<sequence>MNTLTGGSQPFWRRLLPFTSWIGELRNPTTLRADLLAGLTVALVLIPQSMAYAQLAGLPPYYGLYAAFLPPIVSALFGSSRQLANGPVAVVSLMTAAALEPLASSGSEGYIAYAILLALLVGGIQITLGLLRLGVLVNFLSHPVVLGFTNAAAIIIATSQLSKVLGVSVEKAEHHYETVWNTLQAGFSDGHLPTLAMATLAFVIMIGLRRLDPRLPGVLIAVVITTAVSWFWGYEQRHRLTPDQIVSSEVRQLLQDQFRLHGEILVAEKQQTLTEKRYLDTLEAFGEDAPGTLAARHARDVATSLLQQKRQQYRDDLSELKALHFELTPRKNGTPTKLYLRGTVPDDITTSDDVWRLRDILDDHTLSITSGGAVVGSVPGGLPDFQIPRLDWNVIAQLLSAALTIALIGFMEAIAIAKNMATRTRQRLDANQELVGQGMANLFGSLFQSYPVAGSFSRSAVNISAGARTGFSSVVTGLVVIVALLWLTPLLYHLPQATLAAVIMVAVIGLVRIAPIRHAWKAHKHDGFVAIITFVLTLLLAPHLDKGILIGVGLSLGLYLYRTMQPRVAVLSRYRDGSLRDIAVHKLKTCDNIS</sequence>
<evidence type="ECO:0000256" key="1">
    <source>
        <dbReference type="ARBA" id="ARBA00004141"/>
    </source>
</evidence>
<feature type="transmembrane region" description="Helical" evidence="5">
    <location>
        <begin position="394"/>
        <end position="417"/>
    </location>
</feature>
<feature type="non-terminal residue" evidence="7">
    <location>
        <position position="594"/>
    </location>
</feature>